<gene>
    <name evidence="1" type="ORF">BYL167_LOCUS73164</name>
</gene>
<evidence type="ECO:0000313" key="2">
    <source>
        <dbReference type="Proteomes" id="UP000681967"/>
    </source>
</evidence>
<protein>
    <submittedName>
        <fullName evidence="1">Uncharacterized protein</fullName>
    </submittedName>
</protein>
<organism evidence="1 2">
    <name type="scientific">Rotaria magnacalcarata</name>
    <dbReference type="NCBI Taxonomy" id="392030"/>
    <lineage>
        <taxon>Eukaryota</taxon>
        <taxon>Metazoa</taxon>
        <taxon>Spiralia</taxon>
        <taxon>Gnathifera</taxon>
        <taxon>Rotifera</taxon>
        <taxon>Eurotatoria</taxon>
        <taxon>Bdelloidea</taxon>
        <taxon>Philodinida</taxon>
        <taxon>Philodinidae</taxon>
        <taxon>Rotaria</taxon>
    </lineage>
</organism>
<dbReference type="EMBL" id="CAJOBH010260610">
    <property type="protein sequence ID" value="CAF5154899.1"/>
    <property type="molecule type" value="Genomic_DNA"/>
</dbReference>
<sequence>KNDQTSQAGIKRPTWCLFGKQNQNVETLLFKGKFHDWPSDFQEIKSSNDTVNNVTKLLSTQRPPSIVETLKPADVYNMLSTQESPVNIILEQVNLGRGQYWYDPIE</sequence>
<feature type="non-terminal residue" evidence="1">
    <location>
        <position position="1"/>
    </location>
</feature>
<dbReference type="Proteomes" id="UP000681967">
    <property type="component" value="Unassembled WGS sequence"/>
</dbReference>
<comment type="caution">
    <text evidence="1">The sequence shown here is derived from an EMBL/GenBank/DDBJ whole genome shotgun (WGS) entry which is preliminary data.</text>
</comment>
<evidence type="ECO:0000313" key="1">
    <source>
        <dbReference type="EMBL" id="CAF5154899.1"/>
    </source>
</evidence>
<accession>A0A8S3G4M7</accession>
<proteinExistence type="predicted"/>
<dbReference type="AlphaFoldDB" id="A0A8S3G4M7"/>
<feature type="non-terminal residue" evidence="1">
    <location>
        <position position="106"/>
    </location>
</feature>
<name>A0A8S3G4M7_9BILA</name>
<reference evidence="1" key="1">
    <citation type="submission" date="2021-02" db="EMBL/GenBank/DDBJ databases">
        <authorList>
            <person name="Nowell W R."/>
        </authorList>
    </citation>
    <scope>NUCLEOTIDE SEQUENCE</scope>
</reference>